<keyword evidence="6" id="KW-1185">Reference proteome</keyword>
<evidence type="ECO:0000256" key="3">
    <source>
        <dbReference type="ARBA" id="ARBA00022750"/>
    </source>
</evidence>
<evidence type="ECO:0000256" key="4">
    <source>
        <dbReference type="ARBA" id="ARBA00022801"/>
    </source>
</evidence>
<sequence length="233" mass="25486">MAAEINRPILKGPRVIPPRLTTKSSTDLLPLEMRLGTSKEAQPAAILKKKLVQKLDLPAPPQVRRKSFTDVDDKKRMAALERTEQVAASLLYAQCQLNGDEAVALIDTGQMDSTIPRGIAQAYGLIGVDGKEIIKPTNGATHKSMEIQTDDCRVSTQLRLGRAPLECHLTIVPDNTAVLLTIGMDILHRLKCILDVSSRVLYLDGLSGDAKQLLTHDEVFGDTRLVRSQSSTL</sequence>
<proteinExistence type="inferred from homology"/>
<evidence type="ECO:0000313" key="6">
    <source>
        <dbReference type="Proteomes" id="UP000694845"/>
    </source>
</evidence>
<evidence type="ECO:0000313" key="7">
    <source>
        <dbReference type="RefSeq" id="XP_022088261.1"/>
    </source>
</evidence>
<dbReference type="SUPFAM" id="SSF50630">
    <property type="entry name" value="Acid proteases"/>
    <property type="match status" value="1"/>
</dbReference>
<evidence type="ECO:0000313" key="8">
    <source>
        <dbReference type="RefSeq" id="XP_022088262.1"/>
    </source>
</evidence>
<dbReference type="AlphaFoldDB" id="A0A8B7Y6S3"/>
<organism evidence="6 8">
    <name type="scientific">Acanthaster planci</name>
    <name type="common">Crown-of-thorns starfish</name>
    <dbReference type="NCBI Taxonomy" id="133434"/>
    <lineage>
        <taxon>Eukaryota</taxon>
        <taxon>Metazoa</taxon>
        <taxon>Echinodermata</taxon>
        <taxon>Eleutherozoa</taxon>
        <taxon>Asterozoa</taxon>
        <taxon>Asteroidea</taxon>
        <taxon>Valvatacea</taxon>
        <taxon>Valvatida</taxon>
        <taxon>Acanthasteridae</taxon>
        <taxon>Acanthaster</taxon>
    </lineage>
</organism>
<protein>
    <submittedName>
        <fullName evidence="7 8">Protein DDI1 homolog isoform X1</fullName>
    </submittedName>
</protein>
<dbReference type="RefSeq" id="XP_022088262.1">
    <property type="nucleotide sequence ID" value="XM_022232570.1"/>
</dbReference>
<dbReference type="RefSeq" id="XP_022088261.1">
    <property type="nucleotide sequence ID" value="XM_022232569.1"/>
</dbReference>
<dbReference type="Pfam" id="PF09668">
    <property type="entry name" value="Asp_protease"/>
    <property type="match status" value="1"/>
</dbReference>
<dbReference type="OrthoDB" id="1047367at2759"/>
<dbReference type="Proteomes" id="UP000694845">
    <property type="component" value="Unplaced"/>
</dbReference>
<gene>
    <name evidence="7 8" type="primary">LOC110977983</name>
</gene>
<dbReference type="InterPro" id="IPR021109">
    <property type="entry name" value="Peptidase_aspartic_dom_sf"/>
</dbReference>
<keyword evidence="2" id="KW-0645">Protease</keyword>
<evidence type="ECO:0000259" key="5">
    <source>
        <dbReference type="Pfam" id="PF09668"/>
    </source>
</evidence>
<reference evidence="7 8" key="1">
    <citation type="submission" date="2025-04" db="UniProtKB">
        <authorList>
            <consortium name="RefSeq"/>
        </authorList>
    </citation>
    <scope>IDENTIFICATION</scope>
</reference>
<dbReference type="GeneID" id="110977983"/>
<comment type="similarity">
    <text evidence="1">Belongs to the DDI1 family.</text>
</comment>
<dbReference type="InterPro" id="IPR019103">
    <property type="entry name" value="Peptidase_aspartic_DDI1-type"/>
</dbReference>
<evidence type="ECO:0000256" key="1">
    <source>
        <dbReference type="ARBA" id="ARBA00009136"/>
    </source>
</evidence>
<keyword evidence="3" id="KW-0064">Aspartyl protease</keyword>
<keyword evidence="4" id="KW-0378">Hydrolase</keyword>
<dbReference type="GO" id="GO:0006508">
    <property type="term" value="P:proteolysis"/>
    <property type="evidence" value="ECO:0007669"/>
    <property type="project" value="UniProtKB-KW"/>
</dbReference>
<dbReference type="PANTHER" id="PTHR12917:SF1">
    <property type="entry name" value="AT13091P"/>
    <property type="match status" value="1"/>
</dbReference>
<dbReference type="GO" id="GO:0004190">
    <property type="term" value="F:aspartic-type endopeptidase activity"/>
    <property type="evidence" value="ECO:0007669"/>
    <property type="project" value="UniProtKB-KW"/>
</dbReference>
<feature type="domain" description="Aspartic peptidase DDI1-type" evidence="5">
    <location>
        <begin position="88"/>
        <end position="195"/>
    </location>
</feature>
<dbReference type="PANTHER" id="PTHR12917">
    <property type="entry name" value="ASPARTYL PROTEASE DDI-RELATED"/>
    <property type="match status" value="1"/>
</dbReference>
<evidence type="ECO:0000256" key="2">
    <source>
        <dbReference type="ARBA" id="ARBA00022670"/>
    </source>
</evidence>
<dbReference type="Gene3D" id="2.40.70.10">
    <property type="entry name" value="Acid Proteases"/>
    <property type="match status" value="1"/>
</dbReference>
<accession>A0A8B7Y6S3</accession>
<dbReference type="OMA" id="GKAINCH"/>
<name>A0A8B7Y6S3_ACAPL</name>
<dbReference type="KEGG" id="aplc:110977983"/>